<comment type="subcellular location">
    <subcellularLocation>
        <location evidence="1">Cell envelope</location>
    </subcellularLocation>
</comment>
<dbReference type="SUPFAM" id="SSF111369">
    <property type="entry name" value="HlyD-like secretion proteins"/>
    <property type="match status" value="1"/>
</dbReference>
<name>A0ABT2LNI9_9HYPH</name>
<feature type="coiled-coil region" evidence="3">
    <location>
        <begin position="63"/>
        <end position="156"/>
    </location>
</feature>
<dbReference type="InterPro" id="IPR059052">
    <property type="entry name" value="HH_YbhG-like"/>
</dbReference>
<comment type="caution">
    <text evidence="6">The sequence shown here is derived from an EMBL/GenBank/DDBJ whole genome shotgun (WGS) entry which is preliminary data.</text>
</comment>
<dbReference type="PANTHER" id="PTHR32347">
    <property type="entry name" value="EFFLUX SYSTEM COMPONENT YKNX-RELATED"/>
    <property type="match status" value="1"/>
</dbReference>
<evidence type="ECO:0000256" key="2">
    <source>
        <dbReference type="ARBA" id="ARBA00023054"/>
    </source>
</evidence>
<keyword evidence="2 3" id="KW-0175">Coiled coil</keyword>
<evidence type="ECO:0000256" key="1">
    <source>
        <dbReference type="ARBA" id="ARBA00004196"/>
    </source>
</evidence>
<evidence type="ECO:0000256" key="4">
    <source>
        <dbReference type="SAM" id="SignalP"/>
    </source>
</evidence>
<dbReference type="Proteomes" id="UP001320831">
    <property type="component" value="Unassembled WGS sequence"/>
</dbReference>
<keyword evidence="4" id="KW-0732">Signal</keyword>
<keyword evidence="7" id="KW-1185">Reference proteome</keyword>
<protein>
    <submittedName>
        <fullName evidence="6">HlyD family efflux transporter periplasmic adaptor subunit</fullName>
    </submittedName>
</protein>
<dbReference type="Gene3D" id="1.10.287.470">
    <property type="entry name" value="Helix hairpin bin"/>
    <property type="match status" value="3"/>
</dbReference>
<feature type="chain" id="PRO_5046781507" evidence="4">
    <location>
        <begin position="19"/>
        <end position="319"/>
    </location>
</feature>
<gene>
    <name evidence="6" type="ORF">N5A92_13925</name>
</gene>
<feature type="signal peptide" evidence="4">
    <location>
        <begin position="1"/>
        <end position="18"/>
    </location>
</feature>
<organism evidence="6 7">
    <name type="scientific">Chelativorans salis</name>
    <dbReference type="NCBI Taxonomy" id="2978478"/>
    <lineage>
        <taxon>Bacteria</taxon>
        <taxon>Pseudomonadati</taxon>
        <taxon>Pseudomonadota</taxon>
        <taxon>Alphaproteobacteria</taxon>
        <taxon>Hyphomicrobiales</taxon>
        <taxon>Phyllobacteriaceae</taxon>
        <taxon>Chelativorans</taxon>
    </lineage>
</organism>
<dbReference type="EMBL" id="JAOCZP010000004">
    <property type="protein sequence ID" value="MCT7376131.1"/>
    <property type="molecule type" value="Genomic_DNA"/>
</dbReference>
<evidence type="ECO:0000259" key="5">
    <source>
        <dbReference type="Pfam" id="PF25881"/>
    </source>
</evidence>
<accession>A0ABT2LNI9</accession>
<proteinExistence type="predicted"/>
<sequence>MSMLCAIPFAAALFSTCAAPEPLAVGYVEGEYVLLAPTEVGQVRSIATRRGARVEEGETVARMEQTDARIAVAQAEAALAEAEARLADLKQGKRPEEIAVLEATLASANAQAAEAERVLTRTEDLFRRGIATQAELDKARTEAELAQARVGEAEANLAVARLPARAQEIGAAEKRREQAKASLEEAHWKLSEREIKAPADGRVDDIIRNPGDVAGPSAPVISMLPDGAVKLKLYVPEPSFSAVEVGSLLAVSCDGCPRGLAARVSYVSPDPEFTPPVIYSLETRQKLVFLIEARPEGEGTRWLQPGQIVDVRLEETNNE</sequence>
<dbReference type="InterPro" id="IPR050465">
    <property type="entry name" value="UPF0194_transport"/>
</dbReference>
<evidence type="ECO:0000313" key="7">
    <source>
        <dbReference type="Proteomes" id="UP001320831"/>
    </source>
</evidence>
<dbReference type="Pfam" id="PF25881">
    <property type="entry name" value="HH_YBHG"/>
    <property type="match status" value="1"/>
</dbReference>
<dbReference type="PANTHER" id="PTHR32347:SF23">
    <property type="entry name" value="BLL5650 PROTEIN"/>
    <property type="match status" value="1"/>
</dbReference>
<evidence type="ECO:0000256" key="3">
    <source>
        <dbReference type="SAM" id="Coils"/>
    </source>
</evidence>
<dbReference type="Gene3D" id="2.40.50.100">
    <property type="match status" value="2"/>
</dbReference>
<reference evidence="6 7" key="1">
    <citation type="submission" date="2022-09" db="EMBL/GenBank/DDBJ databases">
        <title>Chelativorans salina sp. nov., a novel slightly halophilic bacterium isolated from a saline lake sediment enrichment.</title>
        <authorList>
            <person name="Gao L."/>
            <person name="Fang B.-Z."/>
            <person name="Li W.-J."/>
        </authorList>
    </citation>
    <scope>NUCLEOTIDE SEQUENCE [LARGE SCALE GENOMIC DNA]</scope>
    <source>
        <strain evidence="6 7">EGI FJ00035</strain>
    </source>
</reference>
<feature type="domain" description="YbhG-like alpha-helical hairpin" evidence="5">
    <location>
        <begin position="63"/>
        <end position="189"/>
    </location>
</feature>
<dbReference type="RefSeq" id="WP_260903741.1">
    <property type="nucleotide sequence ID" value="NZ_JAOCZP010000004.1"/>
</dbReference>
<evidence type="ECO:0000313" key="6">
    <source>
        <dbReference type="EMBL" id="MCT7376131.1"/>
    </source>
</evidence>